<comment type="caution">
    <text evidence="2">The sequence shown here is derived from an EMBL/GenBank/DDBJ whole genome shotgun (WGS) entry which is preliminary data.</text>
</comment>
<name>A0A1T0CXC2_9GAMM</name>
<keyword evidence="3" id="KW-1185">Reference proteome</keyword>
<dbReference type="STRING" id="573983.B0681_00110"/>
<evidence type="ECO:0000313" key="3">
    <source>
        <dbReference type="Proteomes" id="UP000190683"/>
    </source>
</evidence>
<dbReference type="PROSITE" id="PS51257">
    <property type="entry name" value="PROKAR_LIPOPROTEIN"/>
    <property type="match status" value="1"/>
</dbReference>
<feature type="compositionally biased region" description="Polar residues" evidence="1">
    <location>
        <begin position="304"/>
        <end position="316"/>
    </location>
</feature>
<dbReference type="RefSeq" id="WP_078317191.1">
    <property type="nucleotide sequence ID" value="NZ_MUYV01000001.1"/>
</dbReference>
<gene>
    <name evidence="2" type="ORF">B0681_00110</name>
</gene>
<dbReference type="EMBL" id="MUYV01000001">
    <property type="protein sequence ID" value="OOS26801.1"/>
    <property type="molecule type" value="Genomic_DNA"/>
</dbReference>
<dbReference type="Proteomes" id="UP000190683">
    <property type="component" value="Unassembled WGS sequence"/>
</dbReference>
<evidence type="ECO:0000313" key="2">
    <source>
        <dbReference type="EMBL" id="OOS26801.1"/>
    </source>
</evidence>
<protein>
    <recommendedName>
        <fullName evidence="4">Lipoprotein</fullName>
    </recommendedName>
</protein>
<dbReference type="AlphaFoldDB" id="A0A1T0CXC2"/>
<feature type="compositionally biased region" description="Polar residues" evidence="1">
    <location>
        <begin position="259"/>
        <end position="277"/>
    </location>
</feature>
<reference evidence="2 3" key="1">
    <citation type="submission" date="2017-02" db="EMBL/GenBank/DDBJ databases">
        <title>Draft genome sequence of Moraxella porci CCUG 54912T type strain.</title>
        <authorList>
            <person name="Salva-Serra F."/>
            <person name="Engstrom-Jakobsson H."/>
            <person name="Thorell K."/>
            <person name="Jaen-Luchoro D."/>
            <person name="Gonzales-Siles L."/>
            <person name="Karlsson R."/>
            <person name="Yazdan S."/>
            <person name="Boulund F."/>
            <person name="Johnning A."/>
            <person name="Engstrand L."/>
            <person name="Kristiansson E."/>
            <person name="Moore E."/>
        </authorList>
    </citation>
    <scope>NUCLEOTIDE SEQUENCE [LARGE SCALE GENOMIC DNA]</scope>
    <source>
        <strain evidence="2 3">CCUG 54912</strain>
    </source>
</reference>
<evidence type="ECO:0000256" key="1">
    <source>
        <dbReference type="SAM" id="MobiDB-lite"/>
    </source>
</evidence>
<feature type="region of interest" description="Disordered" evidence="1">
    <location>
        <begin position="209"/>
        <end position="316"/>
    </location>
</feature>
<proteinExistence type="predicted"/>
<sequence length="316" mass="33834">MKQSTLKLMSMPTLALLALIGCSKDNRDDADVVVAEPVVQELDAICEDPALKVRLDVAIKDAILSAAMNQMVGTEPEQALSIQNAFGQQLNNVRIDTQNATNFADSCMVDVLITPNPEDVVAAEYAFARSGATLLQRANQDQVELNNGTIIAKQVTYQMVNGDIVMYASNHNAIRLVADILVASADTLPQMAPVTGATRPQVIERQAETLPTDETVPSAAPQQRAPAVTSRIERPTTNSQPTTNTTRTPSTSTQERQTVRTVTPSTNTPTNRATTDQARPAEPTPTPAPSREEAAPAPAAPESDSSITIVESNETY</sequence>
<organism evidence="2 3">
    <name type="scientific">Moraxella porci DSM 25326</name>
    <dbReference type="NCBI Taxonomy" id="573983"/>
    <lineage>
        <taxon>Bacteria</taxon>
        <taxon>Pseudomonadati</taxon>
        <taxon>Pseudomonadota</taxon>
        <taxon>Gammaproteobacteria</taxon>
        <taxon>Moraxellales</taxon>
        <taxon>Moraxellaceae</taxon>
        <taxon>Moraxella</taxon>
    </lineage>
</organism>
<feature type="compositionally biased region" description="Low complexity" evidence="1">
    <location>
        <begin position="235"/>
        <end position="256"/>
    </location>
</feature>
<evidence type="ECO:0008006" key="4">
    <source>
        <dbReference type="Google" id="ProtNLM"/>
    </source>
</evidence>
<accession>A0A1T0CXC2</accession>